<dbReference type="PANTHER" id="PTHR46696:SF1">
    <property type="entry name" value="CYTOCHROME P450 YJIB-RELATED"/>
    <property type="match status" value="1"/>
</dbReference>
<dbReference type="GO" id="GO:0016705">
    <property type="term" value="F:oxidoreductase activity, acting on paired donors, with incorporation or reduction of molecular oxygen"/>
    <property type="evidence" value="ECO:0007669"/>
    <property type="project" value="InterPro"/>
</dbReference>
<protein>
    <submittedName>
        <fullName evidence="9">Cytochrome P450</fullName>
    </submittedName>
</protein>
<evidence type="ECO:0000256" key="1">
    <source>
        <dbReference type="ARBA" id="ARBA00010617"/>
    </source>
</evidence>
<accession>A0A8T8DXN0</accession>
<dbReference type="InterPro" id="IPR017972">
    <property type="entry name" value="Cyt_P450_CS"/>
</dbReference>
<sequence>MQSPDSVVGVGRSPNAIRSREGQLSPFEWYAEMRAESPVHFDEQRETWDVFRYEDVERVLKDHDTFTANRAFDPEKSSNDGDSDGDEDLPMLQTMISTDPPEQTRLRGVVDERFQPGAIREYQPRVEAVTEELLDDLEGEDEFDFVDEFATPLPVIVIAELLGIPAERREEFKAWSDALVARPEDDTEAELERVQREQERAQREMGGYFATLLEERDGGSGDDLITLAANAEKLTRGEQIGFCMLLLLAGNITTTNLLTNAIWSVKEAEVTDAIRTGAVDRQRAIEEVLRYRSPIQSLKRIAVEDVELNGRRIETGDVVTLWLGAANRDPAVFDAPEEFRPERHPNRHMAFGTGVHFCLGAHLARMEADVALGQLLEHFERLEADLSDLQPLNGLYGLESLPCDVSRTT</sequence>
<evidence type="ECO:0000256" key="3">
    <source>
        <dbReference type="ARBA" id="ARBA00022723"/>
    </source>
</evidence>
<comment type="similarity">
    <text evidence="1 7">Belongs to the cytochrome P450 family.</text>
</comment>
<dbReference type="InterPro" id="IPR002397">
    <property type="entry name" value="Cyt_P450_B"/>
</dbReference>
<dbReference type="GO" id="GO:0020037">
    <property type="term" value="F:heme binding"/>
    <property type="evidence" value="ECO:0007669"/>
    <property type="project" value="InterPro"/>
</dbReference>
<keyword evidence="4 7" id="KW-0560">Oxidoreductase</keyword>
<dbReference type="PRINTS" id="PR00359">
    <property type="entry name" value="BP450"/>
</dbReference>
<evidence type="ECO:0000256" key="2">
    <source>
        <dbReference type="ARBA" id="ARBA00022617"/>
    </source>
</evidence>
<dbReference type="GeneID" id="62876347"/>
<dbReference type="InterPro" id="IPR036396">
    <property type="entry name" value="Cyt_P450_sf"/>
</dbReference>
<feature type="region of interest" description="Disordered" evidence="8">
    <location>
        <begin position="1"/>
        <end position="22"/>
    </location>
</feature>
<dbReference type="InterPro" id="IPR001128">
    <property type="entry name" value="Cyt_P450"/>
</dbReference>
<dbReference type="SUPFAM" id="SSF48264">
    <property type="entry name" value="Cytochrome P450"/>
    <property type="match status" value="1"/>
</dbReference>
<organism evidence="9 10">
    <name type="scientific">Haloterrigena salifodinae</name>
    <dbReference type="NCBI Taxonomy" id="2675099"/>
    <lineage>
        <taxon>Archaea</taxon>
        <taxon>Methanobacteriati</taxon>
        <taxon>Methanobacteriota</taxon>
        <taxon>Stenosarchaea group</taxon>
        <taxon>Halobacteria</taxon>
        <taxon>Halobacteriales</taxon>
        <taxon>Natrialbaceae</taxon>
        <taxon>Haloterrigena</taxon>
    </lineage>
</organism>
<keyword evidence="10" id="KW-1185">Reference proteome</keyword>
<keyword evidence="2 7" id="KW-0349">Heme</keyword>
<evidence type="ECO:0000313" key="9">
    <source>
        <dbReference type="EMBL" id="QRV14137.1"/>
    </source>
</evidence>
<dbReference type="RefSeq" id="WP_204747011.1">
    <property type="nucleotide sequence ID" value="NZ_CP069188.1"/>
</dbReference>
<dbReference type="AlphaFoldDB" id="A0A8T8DXN0"/>
<dbReference type="PROSITE" id="PS00086">
    <property type="entry name" value="CYTOCHROME_P450"/>
    <property type="match status" value="1"/>
</dbReference>
<evidence type="ECO:0000256" key="7">
    <source>
        <dbReference type="RuleBase" id="RU000461"/>
    </source>
</evidence>
<dbReference type="Proteomes" id="UP000637819">
    <property type="component" value="Chromosome"/>
</dbReference>
<feature type="region of interest" description="Disordered" evidence="8">
    <location>
        <begin position="70"/>
        <end position="89"/>
    </location>
</feature>
<dbReference type="Pfam" id="PF00067">
    <property type="entry name" value="p450"/>
    <property type="match status" value="1"/>
</dbReference>
<keyword evidence="5 7" id="KW-0408">Iron</keyword>
<keyword evidence="6 7" id="KW-0503">Monooxygenase</keyword>
<dbReference type="GO" id="GO:0005506">
    <property type="term" value="F:iron ion binding"/>
    <property type="evidence" value="ECO:0007669"/>
    <property type="project" value="InterPro"/>
</dbReference>
<dbReference type="OrthoDB" id="40089at2157"/>
<dbReference type="EMBL" id="CP069188">
    <property type="protein sequence ID" value="QRV14137.1"/>
    <property type="molecule type" value="Genomic_DNA"/>
</dbReference>
<dbReference type="PANTHER" id="PTHR46696">
    <property type="entry name" value="P450, PUTATIVE (EUROFUNG)-RELATED"/>
    <property type="match status" value="1"/>
</dbReference>
<evidence type="ECO:0000256" key="5">
    <source>
        <dbReference type="ARBA" id="ARBA00023004"/>
    </source>
</evidence>
<reference evidence="9 10" key="1">
    <citation type="submission" date="2021-01" db="EMBL/GenBank/DDBJ databases">
        <title>Genome Sequence and Methylation Pattern of Haloterrigena salifodinae BOL5-1, An Extremely Halophilic Archaeon from a Bolivian Salt Mine.</title>
        <authorList>
            <person name="DasSarma P."/>
            <person name="Anton B.P."/>
            <person name="DasSarma S.L."/>
            <person name="von Ehrenheim H.A.L."/>
            <person name="Martinez F.L."/>
            <person name="Guzman D."/>
            <person name="Roberts R.J."/>
            <person name="DasSarma S."/>
        </authorList>
    </citation>
    <scope>NUCLEOTIDE SEQUENCE [LARGE SCALE GENOMIC DNA]</scope>
    <source>
        <strain evidence="9 10">BOL5-1</strain>
    </source>
</reference>
<proteinExistence type="inferred from homology"/>
<dbReference type="KEGG" id="hsal:JMJ58_14445"/>
<name>A0A8T8DXN0_9EURY</name>
<evidence type="ECO:0000256" key="8">
    <source>
        <dbReference type="SAM" id="MobiDB-lite"/>
    </source>
</evidence>
<evidence type="ECO:0000313" key="10">
    <source>
        <dbReference type="Proteomes" id="UP000637819"/>
    </source>
</evidence>
<dbReference type="GO" id="GO:0004497">
    <property type="term" value="F:monooxygenase activity"/>
    <property type="evidence" value="ECO:0007669"/>
    <property type="project" value="UniProtKB-KW"/>
</dbReference>
<gene>
    <name evidence="9" type="ORF">JMJ58_14445</name>
</gene>
<dbReference type="Gene3D" id="1.10.630.10">
    <property type="entry name" value="Cytochrome P450"/>
    <property type="match status" value="1"/>
</dbReference>
<keyword evidence="3 7" id="KW-0479">Metal-binding</keyword>
<dbReference type="FunFam" id="1.10.630.10:FF:000018">
    <property type="entry name" value="Cytochrome P450 monooxygenase"/>
    <property type="match status" value="1"/>
</dbReference>
<evidence type="ECO:0000256" key="6">
    <source>
        <dbReference type="ARBA" id="ARBA00023033"/>
    </source>
</evidence>
<evidence type="ECO:0000256" key="4">
    <source>
        <dbReference type="ARBA" id="ARBA00023002"/>
    </source>
</evidence>